<name>T1JEN0_STRMM</name>
<reference evidence="2" key="1">
    <citation type="submission" date="2011-05" db="EMBL/GenBank/DDBJ databases">
        <authorList>
            <person name="Richards S.R."/>
            <person name="Qu J."/>
            <person name="Jiang H."/>
            <person name="Jhangiani S.N."/>
            <person name="Agravi P."/>
            <person name="Goodspeed R."/>
            <person name="Gross S."/>
            <person name="Mandapat C."/>
            <person name="Jackson L."/>
            <person name="Mathew T."/>
            <person name="Pu L."/>
            <person name="Thornton R."/>
            <person name="Saada N."/>
            <person name="Wilczek-Boney K.B."/>
            <person name="Lee S."/>
            <person name="Kovar C."/>
            <person name="Wu Y."/>
            <person name="Scherer S.E."/>
            <person name="Worley K.C."/>
            <person name="Muzny D.M."/>
            <person name="Gibbs R."/>
        </authorList>
    </citation>
    <scope>NUCLEOTIDE SEQUENCE</scope>
    <source>
        <strain evidence="2">Brora</strain>
    </source>
</reference>
<reference evidence="1" key="2">
    <citation type="submission" date="2015-02" db="UniProtKB">
        <authorList>
            <consortium name="EnsemblMetazoa"/>
        </authorList>
    </citation>
    <scope>IDENTIFICATION</scope>
</reference>
<dbReference type="EMBL" id="JH432127">
    <property type="status" value="NOT_ANNOTATED_CDS"/>
    <property type="molecule type" value="Genomic_DNA"/>
</dbReference>
<evidence type="ECO:0000313" key="1">
    <source>
        <dbReference type="EnsemblMetazoa" id="SMAR012280-PA"/>
    </source>
</evidence>
<organism evidence="1 2">
    <name type="scientific">Strigamia maritima</name>
    <name type="common">European centipede</name>
    <name type="synonym">Geophilus maritimus</name>
    <dbReference type="NCBI Taxonomy" id="126957"/>
    <lineage>
        <taxon>Eukaryota</taxon>
        <taxon>Metazoa</taxon>
        <taxon>Ecdysozoa</taxon>
        <taxon>Arthropoda</taxon>
        <taxon>Myriapoda</taxon>
        <taxon>Chilopoda</taxon>
        <taxon>Pleurostigmophora</taxon>
        <taxon>Geophilomorpha</taxon>
        <taxon>Linotaeniidae</taxon>
        <taxon>Strigamia</taxon>
    </lineage>
</organism>
<keyword evidence="2" id="KW-1185">Reference proteome</keyword>
<proteinExistence type="predicted"/>
<dbReference type="Proteomes" id="UP000014500">
    <property type="component" value="Unassembled WGS sequence"/>
</dbReference>
<dbReference type="HOGENOM" id="CLU_1167150_0_0_1"/>
<sequence length="238" mass="26802">MQKALGFSTLMRLKPDAIPTIKAKKADTNDNNMEENLRKNSGVKSYRQRICLNSNRVSLSSSASVITESEVIRSACIATDADRQPQEGIYDYITIVNSEMSRSAYRKRNISRIVNEAFHEFESQNKADQEELTTEVETELITSLTQEKSTSCHIRPFHRSVKISVKSHMVESSAQTDFVSCEACNHPNNAFYYSNANDEEIVSDTDSITDDSSDEDYIAAEDSDFESDVEKIAIKNIN</sequence>
<dbReference type="EnsemblMetazoa" id="SMAR012280-RA">
    <property type="protein sequence ID" value="SMAR012280-PA"/>
    <property type="gene ID" value="SMAR012280"/>
</dbReference>
<protein>
    <submittedName>
        <fullName evidence="1">Uncharacterized protein</fullName>
    </submittedName>
</protein>
<accession>T1JEN0</accession>
<evidence type="ECO:0000313" key="2">
    <source>
        <dbReference type="Proteomes" id="UP000014500"/>
    </source>
</evidence>
<dbReference type="AlphaFoldDB" id="T1JEN0"/>